<dbReference type="OrthoDB" id="7941246at2"/>
<dbReference type="Proteomes" id="UP000305792">
    <property type="component" value="Unassembled WGS sequence"/>
</dbReference>
<proteinExistence type="predicted"/>
<protein>
    <submittedName>
        <fullName evidence="2">NAD-dependent epimerase/dehydratase family protein</fullName>
    </submittedName>
</protein>
<organism evidence="2 3">
    <name type="scientific">Glycomyces paridis</name>
    <dbReference type="NCBI Taxonomy" id="2126555"/>
    <lineage>
        <taxon>Bacteria</taxon>
        <taxon>Bacillati</taxon>
        <taxon>Actinomycetota</taxon>
        <taxon>Actinomycetes</taxon>
        <taxon>Glycomycetales</taxon>
        <taxon>Glycomycetaceae</taxon>
        <taxon>Glycomyces</taxon>
    </lineage>
</organism>
<gene>
    <name evidence="2" type="ORF">E9998_03555</name>
</gene>
<dbReference type="AlphaFoldDB" id="A0A4S8PMU3"/>
<dbReference type="Pfam" id="PF01370">
    <property type="entry name" value="Epimerase"/>
    <property type="match status" value="1"/>
</dbReference>
<evidence type="ECO:0000313" key="3">
    <source>
        <dbReference type="Proteomes" id="UP000305792"/>
    </source>
</evidence>
<feature type="domain" description="NAD-dependent epimerase/dehydratase" evidence="1">
    <location>
        <begin position="96"/>
        <end position="211"/>
    </location>
</feature>
<accession>A0A4S8PMU3</accession>
<keyword evidence="3" id="KW-1185">Reference proteome</keyword>
<sequence>MTNAPTAPKRVLVLGGTVYLSRTLARLAVERGHRVTVAARGTSGEPPEGAEFARIDRASPEGLEALRGRDFDAVVDVARVPAQVGPVLDLLADRVGHWSFVSTISVYARNDVVAPDLLEPTAPDSSEPAVEFYGASKVACENLVREKAGAKALVTRPGLIVGAGDPLDRLGYWPLRLAEGGEVLAPGDPARPVQWIDVADYAAWLLDAAESGLTGTFDAIAEPVGMGAFLDGIAEALQGIGVLDGPPRLTWTPQEFLTEHGVNPWAGPDSLGMWLPTPDYDGHCRPAARAVAAGLRPSPLGETIERWWRANAEAPQLKAGLSREKEGAVLGAWHDRTRAFAVPED</sequence>
<evidence type="ECO:0000259" key="1">
    <source>
        <dbReference type="Pfam" id="PF01370"/>
    </source>
</evidence>
<comment type="caution">
    <text evidence="2">The sequence shown here is derived from an EMBL/GenBank/DDBJ whole genome shotgun (WGS) entry which is preliminary data.</text>
</comment>
<dbReference type="Gene3D" id="3.40.50.720">
    <property type="entry name" value="NAD(P)-binding Rossmann-like Domain"/>
    <property type="match status" value="1"/>
</dbReference>
<dbReference type="SUPFAM" id="SSF51735">
    <property type="entry name" value="NAD(P)-binding Rossmann-fold domains"/>
    <property type="match status" value="1"/>
</dbReference>
<dbReference type="RefSeq" id="WP_136528324.1">
    <property type="nucleotide sequence ID" value="NZ_STGX01000002.1"/>
</dbReference>
<name>A0A4S8PMU3_9ACTN</name>
<dbReference type="InterPro" id="IPR036291">
    <property type="entry name" value="NAD(P)-bd_dom_sf"/>
</dbReference>
<dbReference type="EMBL" id="STGX01000002">
    <property type="protein sequence ID" value="THV31451.1"/>
    <property type="molecule type" value="Genomic_DNA"/>
</dbReference>
<evidence type="ECO:0000313" key="2">
    <source>
        <dbReference type="EMBL" id="THV31451.1"/>
    </source>
</evidence>
<reference evidence="2 3" key="1">
    <citation type="journal article" date="2018" name="Int. J. Syst. Evol. Microbiol.">
        <title>Glycomyces paridis sp. nov., isolated from the medicinal plant Paris polyphylla.</title>
        <authorList>
            <person name="Fang X.M."/>
            <person name="Bai J.L."/>
            <person name="Su J."/>
            <person name="Zhao L.L."/>
            <person name="Liu H.Y."/>
            <person name="Ma B.P."/>
            <person name="Zhang Y.Q."/>
            <person name="Yu L.Y."/>
        </authorList>
    </citation>
    <scope>NUCLEOTIDE SEQUENCE [LARGE SCALE GENOMIC DNA]</scope>
    <source>
        <strain evidence="2 3">CPCC 204357</strain>
    </source>
</reference>
<dbReference type="InterPro" id="IPR001509">
    <property type="entry name" value="Epimerase_deHydtase"/>
</dbReference>